<reference evidence="2" key="1">
    <citation type="submission" date="2021-09" db="EMBL/GenBank/DDBJ databases">
        <authorList>
            <consortium name="AG Swart"/>
            <person name="Singh M."/>
            <person name="Singh A."/>
            <person name="Seah K."/>
            <person name="Emmerich C."/>
        </authorList>
    </citation>
    <scope>NUCLEOTIDE SEQUENCE</scope>
    <source>
        <strain evidence="2">ATCC30299</strain>
    </source>
</reference>
<dbReference type="Proteomes" id="UP001162131">
    <property type="component" value="Unassembled WGS sequence"/>
</dbReference>
<accession>A0AAU9JPT9</accession>
<name>A0AAU9JPT9_9CILI</name>
<protein>
    <submittedName>
        <fullName evidence="2">Uncharacterized protein</fullName>
    </submittedName>
</protein>
<feature type="transmembrane region" description="Helical" evidence="1">
    <location>
        <begin position="173"/>
        <end position="200"/>
    </location>
</feature>
<evidence type="ECO:0000313" key="2">
    <source>
        <dbReference type="EMBL" id="CAG9329837.1"/>
    </source>
</evidence>
<proteinExistence type="predicted"/>
<feature type="transmembrane region" description="Helical" evidence="1">
    <location>
        <begin position="65"/>
        <end position="88"/>
    </location>
</feature>
<evidence type="ECO:0000313" key="3">
    <source>
        <dbReference type="Proteomes" id="UP001162131"/>
    </source>
</evidence>
<evidence type="ECO:0000256" key="1">
    <source>
        <dbReference type="SAM" id="Phobius"/>
    </source>
</evidence>
<keyword evidence="3" id="KW-1185">Reference proteome</keyword>
<organism evidence="2 3">
    <name type="scientific">Blepharisma stoltei</name>
    <dbReference type="NCBI Taxonomy" id="1481888"/>
    <lineage>
        <taxon>Eukaryota</taxon>
        <taxon>Sar</taxon>
        <taxon>Alveolata</taxon>
        <taxon>Ciliophora</taxon>
        <taxon>Postciliodesmatophora</taxon>
        <taxon>Heterotrichea</taxon>
        <taxon>Heterotrichida</taxon>
        <taxon>Blepharismidae</taxon>
        <taxon>Blepharisma</taxon>
    </lineage>
</organism>
<gene>
    <name evidence="2" type="ORF">BSTOLATCC_MIC49878</name>
</gene>
<sequence length="212" mass="24228">MNSDLKYSEKLSSSLIENLYVEEEPRSSKYELQSDDRLELEELIDGHLILGFWVHRPGFSRLSRLFTLITVVLFELMLEEVLLFVYGNSDNGEIMGSQDLVSNYINKYLGYTILAVITVIPIEAFMIASLSLNRKQTSNWAAASIVIGILIMIGSVVGIFVMNSQMDFEWYALWGLSFFTGILLEAGIVESFFMFARYFVIQSFGPFDKYIK</sequence>
<keyword evidence="1" id="KW-0812">Transmembrane</keyword>
<feature type="transmembrane region" description="Helical" evidence="1">
    <location>
        <begin position="108"/>
        <end position="128"/>
    </location>
</feature>
<comment type="caution">
    <text evidence="2">The sequence shown here is derived from an EMBL/GenBank/DDBJ whole genome shotgun (WGS) entry which is preliminary data.</text>
</comment>
<dbReference type="EMBL" id="CAJZBQ010000049">
    <property type="protein sequence ID" value="CAG9329837.1"/>
    <property type="molecule type" value="Genomic_DNA"/>
</dbReference>
<dbReference type="AlphaFoldDB" id="A0AAU9JPT9"/>
<keyword evidence="1" id="KW-0472">Membrane</keyword>
<feature type="transmembrane region" description="Helical" evidence="1">
    <location>
        <begin position="140"/>
        <end position="161"/>
    </location>
</feature>
<keyword evidence="1" id="KW-1133">Transmembrane helix</keyword>